<evidence type="ECO:0000313" key="2">
    <source>
        <dbReference type="Proteomes" id="UP001162992"/>
    </source>
</evidence>
<sequence>MMNFSMPFAFNHLLLVSLSLWHASSLMVCKAQDDPTMDEVELTAVYEVLEAINDEIGWKVLFPGNLCTGGPHGIVCDVYDNKWHVVELNLGWVSDYGNNPPCGDHATIHSSIRKFSHLKKLFFYKCFVNSFQFLPAELAALGGTLKHLTFQNNPGLIGTIPTELAHLVKLERLVMIDNGLEGSIPSELSDLKSLQQLVLSGNKLSGRIPKCIGNLQNLKVLDLNRNFLRGEIPPSLGFLSNLQKLDLSYNDLQESIPETFGNLQVLEFLDLSFNSFTGYLPDTFRHMTNIRNLLLHSNKLGGQLPDLWGNMSKLNSLKLSDSNYEGSIPASIGSLNRLLFLALDNNKFSGNLPVQLGELKNLYHVNLSSNLLSGRIPFSQAFLNRLGRNLILDNNLNLCSEYAFEGMGAMGVTLCWEGMSSSLHQLGTLNNGTSHETNGAQLKSSAEQKFRPVAKSFVLVILALLAVYI</sequence>
<protein>
    <submittedName>
        <fullName evidence="1">Uncharacterized protein</fullName>
    </submittedName>
</protein>
<proteinExistence type="predicted"/>
<name>A0ACC2CQH0_DIPCM</name>
<evidence type="ECO:0000313" key="1">
    <source>
        <dbReference type="EMBL" id="KAJ7544261.1"/>
    </source>
</evidence>
<dbReference type="EMBL" id="CM055100">
    <property type="protein sequence ID" value="KAJ7544261.1"/>
    <property type="molecule type" value="Genomic_DNA"/>
</dbReference>
<organism evidence="1 2">
    <name type="scientific">Diphasiastrum complanatum</name>
    <name type="common">Issler's clubmoss</name>
    <name type="synonym">Lycopodium complanatum</name>
    <dbReference type="NCBI Taxonomy" id="34168"/>
    <lineage>
        <taxon>Eukaryota</taxon>
        <taxon>Viridiplantae</taxon>
        <taxon>Streptophyta</taxon>
        <taxon>Embryophyta</taxon>
        <taxon>Tracheophyta</taxon>
        <taxon>Lycopodiopsida</taxon>
        <taxon>Lycopodiales</taxon>
        <taxon>Lycopodiaceae</taxon>
        <taxon>Lycopodioideae</taxon>
        <taxon>Diphasiastrum</taxon>
    </lineage>
</organism>
<dbReference type="Proteomes" id="UP001162992">
    <property type="component" value="Chromosome 9"/>
</dbReference>
<gene>
    <name evidence="1" type="ORF">O6H91_09G071300</name>
</gene>
<keyword evidence="2" id="KW-1185">Reference proteome</keyword>
<accession>A0ACC2CQH0</accession>
<comment type="caution">
    <text evidence="1">The sequence shown here is derived from an EMBL/GenBank/DDBJ whole genome shotgun (WGS) entry which is preliminary data.</text>
</comment>
<reference evidence="2" key="1">
    <citation type="journal article" date="2024" name="Proc. Natl. Acad. Sci. U.S.A.">
        <title>Extraordinary preservation of gene collinearity over three hundred million years revealed in homosporous lycophytes.</title>
        <authorList>
            <person name="Li C."/>
            <person name="Wickell D."/>
            <person name="Kuo L.Y."/>
            <person name="Chen X."/>
            <person name="Nie B."/>
            <person name="Liao X."/>
            <person name="Peng D."/>
            <person name="Ji J."/>
            <person name="Jenkins J."/>
            <person name="Williams M."/>
            <person name="Shu S."/>
            <person name="Plott C."/>
            <person name="Barry K."/>
            <person name="Rajasekar S."/>
            <person name="Grimwood J."/>
            <person name="Han X."/>
            <person name="Sun S."/>
            <person name="Hou Z."/>
            <person name="He W."/>
            <person name="Dai G."/>
            <person name="Sun C."/>
            <person name="Schmutz J."/>
            <person name="Leebens-Mack J.H."/>
            <person name="Li F.W."/>
            <person name="Wang L."/>
        </authorList>
    </citation>
    <scope>NUCLEOTIDE SEQUENCE [LARGE SCALE GENOMIC DNA]</scope>
    <source>
        <strain evidence="2">cv. PW_Plant_1</strain>
    </source>
</reference>